<dbReference type="OrthoDB" id="6399467at2"/>
<dbReference type="Proteomes" id="UP000236449">
    <property type="component" value="Unassembled WGS sequence"/>
</dbReference>
<dbReference type="EMBL" id="POSK01000003">
    <property type="protein sequence ID" value="PNI05544.1"/>
    <property type="molecule type" value="Genomic_DNA"/>
</dbReference>
<dbReference type="RefSeq" id="WP_102965623.1">
    <property type="nucleotide sequence ID" value="NZ_POSK01000003.1"/>
</dbReference>
<accession>A0A2J8I4X5</accession>
<sequence>MSNFFKISSVTALLFFTFWYVKINYFTTPPEQDSKVAVVEKEVVDDPVIRIYVLNSDVKRNQLVANSTYGVLGIKQSNLEGEQYVVETDLVIENGALYTKNITSGSYLTKDMIANPSDERFFSLLLQDDEIIYRFNGDDYVGIQSSSFSYDDIVNVISTTTTDLNTVVSKVIISNARVIHVNKVKFNVDVPVSTQVNRKSENYSLILALKKSDAIKIEMARKIGDLSVVPAKDSGNYWPVYSTDIIDNKFNIRTLHGTKR</sequence>
<evidence type="ECO:0000313" key="2">
    <source>
        <dbReference type="Proteomes" id="UP000236449"/>
    </source>
</evidence>
<name>A0A2J8I4X5_VIBDI</name>
<organism evidence="1 2">
    <name type="scientific">Vibrio diazotrophicus</name>
    <dbReference type="NCBI Taxonomy" id="685"/>
    <lineage>
        <taxon>Bacteria</taxon>
        <taxon>Pseudomonadati</taxon>
        <taxon>Pseudomonadota</taxon>
        <taxon>Gammaproteobacteria</taxon>
        <taxon>Vibrionales</taxon>
        <taxon>Vibrionaceae</taxon>
        <taxon>Vibrio</taxon>
    </lineage>
</organism>
<protein>
    <recommendedName>
        <fullName evidence="3">Pilus assembly protein CpaB</fullName>
    </recommendedName>
</protein>
<dbReference type="AlphaFoldDB" id="A0A2J8I4X5"/>
<evidence type="ECO:0000313" key="1">
    <source>
        <dbReference type="EMBL" id="PNI05544.1"/>
    </source>
</evidence>
<gene>
    <name evidence="1" type="ORF">C1N32_05430</name>
</gene>
<reference evidence="1 2" key="1">
    <citation type="submission" date="2018-01" db="EMBL/GenBank/DDBJ databases">
        <title>Draft genome sequences of six Vibrio diazotrophicus strains isolated from deep-sea sediments of the Baltic Sea.</title>
        <authorList>
            <person name="Castillo D."/>
            <person name="Vandieken V."/>
            <person name="Chiang O."/>
            <person name="Middelboe M."/>
        </authorList>
    </citation>
    <scope>NUCLEOTIDE SEQUENCE [LARGE SCALE GENOMIC DNA]</scope>
    <source>
        <strain evidence="1 2">60.27F</strain>
    </source>
</reference>
<proteinExistence type="predicted"/>
<evidence type="ECO:0008006" key="3">
    <source>
        <dbReference type="Google" id="ProtNLM"/>
    </source>
</evidence>
<comment type="caution">
    <text evidence="1">The sequence shown here is derived from an EMBL/GenBank/DDBJ whole genome shotgun (WGS) entry which is preliminary data.</text>
</comment>